<gene>
    <name evidence="1" type="ORF">S06H3_61146</name>
</gene>
<dbReference type="AlphaFoldDB" id="X1QGI5"/>
<evidence type="ECO:0000313" key="1">
    <source>
        <dbReference type="EMBL" id="GAI50130.1"/>
    </source>
</evidence>
<accession>X1QGI5</accession>
<dbReference type="InterPro" id="IPR019239">
    <property type="entry name" value="VapB_antitoxin"/>
</dbReference>
<reference evidence="1" key="1">
    <citation type="journal article" date="2014" name="Front. Microbiol.">
        <title>High frequency of phylogenetically diverse reductive dehalogenase-homologous genes in deep subseafloor sedimentary metagenomes.</title>
        <authorList>
            <person name="Kawai M."/>
            <person name="Futagami T."/>
            <person name="Toyoda A."/>
            <person name="Takaki Y."/>
            <person name="Nishi S."/>
            <person name="Hori S."/>
            <person name="Arai W."/>
            <person name="Tsubouchi T."/>
            <person name="Morono Y."/>
            <person name="Uchiyama I."/>
            <person name="Ito T."/>
            <person name="Fujiyama A."/>
            <person name="Inagaki F."/>
            <person name="Takami H."/>
        </authorList>
    </citation>
    <scope>NUCLEOTIDE SEQUENCE</scope>
    <source>
        <strain evidence="1">Expedition CK06-06</strain>
    </source>
</reference>
<feature type="non-terminal residue" evidence="1">
    <location>
        <position position="56"/>
    </location>
</feature>
<proteinExistence type="predicted"/>
<name>X1QGI5_9ZZZZ</name>
<dbReference type="EMBL" id="BARV01040031">
    <property type="protein sequence ID" value="GAI50130.1"/>
    <property type="molecule type" value="Genomic_DNA"/>
</dbReference>
<evidence type="ECO:0008006" key="2">
    <source>
        <dbReference type="Google" id="ProtNLM"/>
    </source>
</evidence>
<protein>
    <recommendedName>
        <fullName evidence="2">Type II toxin-antitoxin system VapB family antitoxin</fullName>
    </recommendedName>
</protein>
<dbReference type="Pfam" id="PF09957">
    <property type="entry name" value="VapB_antitoxin"/>
    <property type="match status" value="1"/>
</dbReference>
<organism evidence="1">
    <name type="scientific">marine sediment metagenome</name>
    <dbReference type="NCBI Taxonomy" id="412755"/>
    <lineage>
        <taxon>unclassified sequences</taxon>
        <taxon>metagenomes</taxon>
        <taxon>ecological metagenomes</taxon>
    </lineage>
</organism>
<comment type="caution">
    <text evidence="1">The sequence shown here is derived from an EMBL/GenBank/DDBJ whole genome shotgun (WGS) entry which is preliminary data.</text>
</comment>
<sequence>MRTTVDLDEELVREVMDLLGVKTKRQAIRRSLEALVKQKKRERLRTKLGNLDLDLS</sequence>